<keyword evidence="10 14" id="KW-0520">NAD</keyword>
<reference evidence="17 18" key="1">
    <citation type="submission" date="2020-12" db="EMBL/GenBank/DDBJ databases">
        <title>Effect of drift, selection, and recombination on the evolution of hybrid genomes in Candida yeast pathogens.</title>
        <authorList>
            <person name="Mixao V."/>
            <person name="Ksiezopolska E."/>
            <person name="Saus E."/>
            <person name="Boekhout T."/>
            <person name="Gacser A."/>
            <person name="Gabaldon T."/>
        </authorList>
    </citation>
    <scope>NUCLEOTIDE SEQUENCE [LARGE SCALE GENOMIC DNA]</scope>
    <source>
        <strain evidence="17 18">BP57</strain>
    </source>
</reference>
<dbReference type="PROSITE" id="PS51384">
    <property type="entry name" value="FAD_FR"/>
    <property type="match status" value="1"/>
</dbReference>
<feature type="binding site" evidence="13">
    <location>
        <position position="134"/>
    </location>
    <ligand>
        <name>FAD</name>
        <dbReference type="ChEBI" id="CHEBI:57692"/>
    </ligand>
</feature>
<feature type="binding site" evidence="13">
    <location>
        <position position="185"/>
    </location>
    <ligand>
        <name>FAD</name>
        <dbReference type="ChEBI" id="CHEBI:57692"/>
    </ligand>
</feature>
<evidence type="ECO:0000256" key="10">
    <source>
        <dbReference type="ARBA" id="ARBA00023027"/>
    </source>
</evidence>
<dbReference type="InterPro" id="IPR001834">
    <property type="entry name" value="CBR-like"/>
</dbReference>
<evidence type="ECO:0000256" key="4">
    <source>
        <dbReference type="ARBA" id="ARBA00022630"/>
    </source>
</evidence>
<sequence>MTEIEDKRKLLANPLHGIVIPIGLILFGTWLFSWSYMPYTIAFIIVVCSVQYYLATQRRSSMHQTIWRDFELIDRTMVAPMTAIYRFKLGRDDEVLDIPTGHHLSCVFTIDGKDELRYYSPISNQFDVGFFDILVKHYPNGKVTSKLATVQIGQTVKFRGPVGSLDYKPNANKTLGLIAGGTGITPILQVITSVITNPEDETELKLIFACQAPNELLLKSELDSIAEKYPKLSVYYTVDRPTEDWTGGVGYVSKKMIEDMFGDGKQDTKVMMSGPPAMKSHVHELLEELEWDKEKIFYF</sequence>
<dbReference type="GeneID" id="93652514"/>
<keyword evidence="4 13" id="KW-0285">Flavoprotein</keyword>
<dbReference type="InterPro" id="IPR039261">
    <property type="entry name" value="FNR_nucleotide-bd"/>
</dbReference>
<keyword evidence="5 15" id="KW-0812">Transmembrane</keyword>
<evidence type="ECO:0000259" key="16">
    <source>
        <dbReference type="PROSITE" id="PS51384"/>
    </source>
</evidence>
<evidence type="ECO:0000256" key="5">
    <source>
        <dbReference type="ARBA" id="ARBA00022692"/>
    </source>
</evidence>
<keyword evidence="9 14" id="KW-0560">Oxidoreductase</keyword>
<dbReference type="GO" id="GO:0005741">
    <property type="term" value="C:mitochondrial outer membrane"/>
    <property type="evidence" value="ECO:0007669"/>
    <property type="project" value="UniProtKB-SubCell"/>
</dbReference>
<dbReference type="FunFam" id="3.40.50.80:FF:000009">
    <property type="entry name" value="NADH-cytochrome b5 reductase"/>
    <property type="match status" value="1"/>
</dbReference>
<dbReference type="InterPro" id="IPR001433">
    <property type="entry name" value="OxRdtase_FAD/NAD-bd"/>
</dbReference>
<dbReference type="Gene3D" id="3.40.50.80">
    <property type="entry name" value="Nucleotide-binding domain of ferredoxin-NADP reductase (FNR) module"/>
    <property type="match status" value="1"/>
</dbReference>
<evidence type="ECO:0000256" key="6">
    <source>
        <dbReference type="ARBA" id="ARBA00022787"/>
    </source>
</evidence>
<evidence type="ECO:0000256" key="2">
    <source>
        <dbReference type="ARBA" id="ARBA00004294"/>
    </source>
</evidence>
<evidence type="ECO:0000256" key="3">
    <source>
        <dbReference type="ARBA" id="ARBA00006105"/>
    </source>
</evidence>
<evidence type="ECO:0000256" key="8">
    <source>
        <dbReference type="ARBA" id="ARBA00022989"/>
    </source>
</evidence>
<comment type="cofactor">
    <cofactor evidence="1 13 14">
        <name>FAD</name>
        <dbReference type="ChEBI" id="CHEBI:57692"/>
    </cofactor>
</comment>
<accession>A0A8H8DAM4</accession>
<evidence type="ECO:0000256" key="12">
    <source>
        <dbReference type="ARBA" id="ARBA00023136"/>
    </source>
</evidence>
<feature type="binding site" evidence="13">
    <location>
        <position position="119"/>
    </location>
    <ligand>
        <name>FAD</name>
        <dbReference type="ChEBI" id="CHEBI:57692"/>
    </ligand>
</feature>
<evidence type="ECO:0000256" key="13">
    <source>
        <dbReference type="PIRSR" id="PIRSR601834-1"/>
    </source>
</evidence>
<feature type="transmembrane region" description="Helical" evidence="15">
    <location>
        <begin position="12"/>
        <end position="30"/>
    </location>
</feature>
<keyword evidence="11" id="KW-0496">Mitochondrion</keyword>
<keyword evidence="7 13" id="KW-0274">FAD</keyword>
<evidence type="ECO:0000256" key="7">
    <source>
        <dbReference type="ARBA" id="ARBA00022827"/>
    </source>
</evidence>
<comment type="similarity">
    <text evidence="3 14">Belongs to the flavoprotein pyridine nucleotide cytochrome reductase family.</text>
</comment>
<dbReference type="Pfam" id="PF00970">
    <property type="entry name" value="FAD_binding_6"/>
    <property type="match status" value="1"/>
</dbReference>
<dbReference type="RefSeq" id="XP_067547473.1">
    <property type="nucleotide sequence ID" value="XM_067692897.1"/>
</dbReference>
<feature type="binding site" evidence="13">
    <location>
        <position position="117"/>
    </location>
    <ligand>
        <name>FAD</name>
        <dbReference type="ChEBI" id="CHEBI:57692"/>
    </ligand>
</feature>
<keyword evidence="18" id="KW-1185">Reference proteome</keyword>
<dbReference type="InterPro" id="IPR008333">
    <property type="entry name" value="Cbr1-like_FAD-bd_dom"/>
</dbReference>
<dbReference type="Pfam" id="PF00175">
    <property type="entry name" value="NAD_binding_1"/>
    <property type="match status" value="1"/>
</dbReference>
<evidence type="ECO:0000313" key="18">
    <source>
        <dbReference type="Proteomes" id="UP000669133"/>
    </source>
</evidence>
<feature type="domain" description="FAD-binding FR-type" evidence="16">
    <location>
        <begin position="65"/>
        <end position="168"/>
    </location>
</feature>
<dbReference type="SUPFAM" id="SSF63380">
    <property type="entry name" value="Riboflavin synthase domain-like"/>
    <property type="match status" value="1"/>
</dbReference>
<evidence type="ECO:0000256" key="1">
    <source>
        <dbReference type="ARBA" id="ARBA00001974"/>
    </source>
</evidence>
<keyword evidence="12 15" id="KW-0472">Membrane</keyword>
<dbReference type="CDD" id="cd06183">
    <property type="entry name" value="cyt_b5_reduct_like"/>
    <property type="match status" value="1"/>
</dbReference>
<dbReference type="PRINTS" id="PR00406">
    <property type="entry name" value="CYTB5RDTASE"/>
</dbReference>
<dbReference type="SUPFAM" id="SSF52343">
    <property type="entry name" value="Ferredoxin reductase-like, C-terminal NADP-linked domain"/>
    <property type="match status" value="1"/>
</dbReference>
<keyword evidence="6" id="KW-1000">Mitochondrion outer membrane</keyword>
<evidence type="ECO:0000256" key="15">
    <source>
        <dbReference type="SAM" id="Phobius"/>
    </source>
</evidence>
<feature type="binding site" evidence="13">
    <location>
        <position position="136"/>
    </location>
    <ligand>
        <name>FAD</name>
        <dbReference type="ChEBI" id="CHEBI:57692"/>
    </ligand>
</feature>
<dbReference type="Gene3D" id="2.40.30.10">
    <property type="entry name" value="Translation factors"/>
    <property type="match status" value="1"/>
</dbReference>
<evidence type="ECO:0000256" key="11">
    <source>
        <dbReference type="ARBA" id="ARBA00023128"/>
    </source>
</evidence>
<dbReference type="InterPro" id="IPR017927">
    <property type="entry name" value="FAD-bd_FR_type"/>
</dbReference>
<dbReference type="InterPro" id="IPR017938">
    <property type="entry name" value="Riboflavin_synthase-like_b-brl"/>
</dbReference>
<evidence type="ECO:0000313" key="17">
    <source>
        <dbReference type="EMBL" id="KAG5418357.1"/>
    </source>
</evidence>
<feature type="binding site" evidence="13">
    <location>
        <position position="143"/>
    </location>
    <ligand>
        <name>FAD</name>
        <dbReference type="ChEBI" id="CHEBI:57692"/>
    </ligand>
</feature>
<organism evidence="17 18">
    <name type="scientific">Candida metapsilosis</name>
    <dbReference type="NCBI Taxonomy" id="273372"/>
    <lineage>
        <taxon>Eukaryota</taxon>
        <taxon>Fungi</taxon>
        <taxon>Dikarya</taxon>
        <taxon>Ascomycota</taxon>
        <taxon>Saccharomycotina</taxon>
        <taxon>Pichiomycetes</taxon>
        <taxon>Debaryomycetaceae</taxon>
        <taxon>Candida/Lodderomyces clade</taxon>
        <taxon>Candida</taxon>
    </lineage>
</organism>
<proteinExistence type="inferred from homology"/>
<dbReference type="Proteomes" id="UP000669133">
    <property type="component" value="Unassembled WGS sequence"/>
</dbReference>
<dbReference type="EC" id="1.6.2.2" evidence="14"/>
<dbReference type="AlphaFoldDB" id="A0A8H8DAM4"/>
<dbReference type="EMBL" id="JAEOAQ010000005">
    <property type="protein sequence ID" value="KAG5418357.1"/>
    <property type="molecule type" value="Genomic_DNA"/>
</dbReference>
<comment type="caution">
    <text evidence="17">The sequence shown here is derived from an EMBL/GenBank/DDBJ whole genome shotgun (WGS) entry which is preliminary data.</text>
</comment>
<keyword evidence="8 15" id="KW-1133">Transmembrane helix</keyword>
<gene>
    <name evidence="17" type="ORF">I9W82_003885</name>
</gene>
<comment type="catalytic activity">
    <reaction evidence="14">
        <text>2 Fe(III)-[cytochrome b5] + NADH = 2 Fe(II)-[cytochrome b5] + NAD(+) + H(+)</text>
        <dbReference type="Rhea" id="RHEA:46680"/>
        <dbReference type="Rhea" id="RHEA-COMP:10438"/>
        <dbReference type="Rhea" id="RHEA-COMP:10439"/>
        <dbReference type="ChEBI" id="CHEBI:15378"/>
        <dbReference type="ChEBI" id="CHEBI:29033"/>
        <dbReference type="ChEBI" id="CHEBI:29034"/>
        <dbReference type="ChEBI" id="CHEBI:57540"/>
        <dbReference type="ChEBI" id="CHEBI:57945"/>
        <dbReference type="EC" id="1.6.2.2"/>
    </reaction>
</comment>
<dbReference type="GO" id="GO:0006696">
    <property type="term" value="P:ergosterol biosynthetic process"/>
    <property type="evidence" value="ECO:0007669"/>
    <property type="project" value="TreeGrafter"/>
</dbReference>
<evidence type="ECO:0000256" key="9">
    <source>
        <dbReference type="ARBA" id="ARBA00023002"/>
    </source>
</evidence>
<protein>
    <recommendedName>
        <fullName evidence="14">NADH-cytochrome b5 reductase</fullName>
        <ecNumber evidence="14">1.6.2.2</ecNumber>
    </recommendedName>
</protein>
<dbReference type="PANTHER" id="PTHR19370">
    <property type="entry name" value="NADH-CYTOCHROME B5 REDUCTASE"/>
    <property type="match status" value="1"/>
</dbReference>
<dbReference type="OrthoDB" id="432685at2759"/>
<name>A0A8H8DAM4_9ASCO</name>
<dbReference type="InterPro" id="IPR001709">
    <property type="entry name" value="Flavoprot_Pyr_Nucl_cyt_Rdtase"/>
</dbReference>
<feature type="transmembrane region" description="Helical" evidence="15">
    <location>
        <begin position="36"/>
        <end position="55"/>
    </location>
</feature>
<feature type="binding site" evidence="13">
    <location>
        <position position="142"/>
    </location>
    <ligand>
        <name>FAD</name>
        <dbReference type="ChEBI" id="CHEBI:57692"/>
    </ligand>
</feature>
<dbReference type="PRINTS" id="PR00371">
    <property type="entry name" value="FPNCR"/>
</dbReference>
<evidence type="ECO:0000256" key="14">
    <source>
        <dbReference type="RuleBase" id="RU361226"/>
    </source>
</evidence>
<dbReference type="PANTHER" id="PTHR19370:SF143">
    <property type="entry name" value="PLASMA MEMBRANE-ASSOCIATED COENZYME Q6 REDUCTASE PGA3"/>
    <property type="match status" value="1"/>
</dbReference>
<dbReference type="GO" id="GO:0090524">
    <property type="term" value="F:cytochrome-b5 reductase activity, acting on NADH"/>
    <property type="evidence" value="ECO:0007669"/>
    <property type="project" value="UniProtKB-EC"/>
</dbReference>
<comment type="subcellular location">
    <subcellularLocation>
        <location evidence="2">Mitochondrion outer membrane</location>
    </subcellularLocation>
</comment>